<keyword evidence="4 8" id="KW-1003">Cell membrane</keyword>
<proteinExistence type="inferred from homology"/>
<feature type="transmembrane region" description="Helical" evidence="9">
    <location>
        <begin position="20"/>
        <end position="43"/>
    </location>
</feature>
<evidence type="ECO:0000256" key="4">
    <source>
        <dbReference type="ARBA" id="ARBA00022475"/>
    </source>
</evidence>
<comment type="similarity">
    <text evidence="2 8">Belongs to the nucleobase:cation symporter-2 (NCS2) (TC 2.A.40) family. Azg-like subfamily.</text>
</comment>
<dbReference type="AlphaFoldDB" id="A0A1G8LQ08"/>
<keyword evidence="3 8" id="KW-0813">Transport</keyword>
<feature type="transmembrane region" description="Helical" evidence="9">
    <location>
        <begin position="340"/>
        <end position="362"/>
    </location>
</feature>
<dbReference type="InterPro" id="IPR006043">
    <property type="entry name" value="NCS2"/>
</dbReference>
<keyword evidence="7 8" id="KW-0472">Membrane</keyword>
<feature type="transmembrane region" description="Helical" evidence="9">
    <location>
        <begin position="192"/>
        <end position="209"/>
    </location>
</feature>
<evidence type="ECO:0000256" key="2">
    <source>
        <dbReference type="ARBA" id="ARBA00005697"/>
    </source>
</evidence>
<dbReference type="GO" id="GO:0005886">
    <property type="term" value="C:plasma membrane"/>
    <property type="evidence" value="ECO:0007669"/>
    <property type="project" value="UniProtKB-SubCell"/>
</dbReference>
<gene>
    <name evidence="10" type="ORF">SAMN04488540_102135</name>
</gene>
<feature type="transmembrane region" description="Helical" evidence="9">
    <location>
        <begin position="49"/>
        <end position="68"/>
    </location>
</feature>
<keyword evidence="6 8" id="KW-1133">Transmembrane helix</keyword>
<evidence type="ECO:0000256" key="9">
    <source>
        <dbReference type="SAM" id="Phobius"/>
    </source>
</evidence>
<keyword evidence="11" id="KW-1185">Reference proteome</keyword>
<dbReference type="GO" id="GO:0015207">
    <property type="term" value="F:adenine transmembrane transporter activity"/>
    <property type="evidence" value="ECO:0007669"/>
    <property type="project" value="TreeGrafter"/>
</dbReference>
<keyword evidence="5 8" id="KW-0812">Transmembrane</keyword>
<dbReference type="PANTHER" id="PTHR43337:SF1">
    <property type="entry name" value="XANTHINE_URACIL PERMEASE C887.17-RELATED"/>
    <property type="match status" value="1"/>
</dbReference>
<dbReference type="RefSeq" id="WP_090361775.1">
    <property type="nucleotide sequence ID" value="NZ_FNEM01000002.1"/>
</dbReference>
<dbReference type="InterPro" id="IPR026033">
    <property type="entry name" value="Azg-like_bact_archaea"/>
</dbReference>
<evidence type="ECO:0000313" key="11">
    <source>
        <dbReference type="Proteomes" id="UP000199527"/>
    </source>
</evidence>
<organism evidence="10 11">
    <name type="scientific">Ferrimonas sediminum</name>
    <dbReference type="NCBI Taxonomy" id="718193"/>
    <lineage>
        <taxon>Bacteria</taxon>
        <taxon>Pseudomonadati</taxon>
        <taxon>Pseudomonadota</taxon>
        <taxon>Gammaproteobacteria</taxon>
        <taxon>Alteromonadales</taxon>
        <taxon>Ferrimonadaceae</taxon>
        <taxon>Ferrimonas</taxon>
    </lineage>
</organism>
<feature type="transmembrane region" description="Helical" evidence="9">
    <location>
        <begin position="374"/>
        <end position="398"/>
    </location>
</feature>
<feature type="transmembrane region" description="Helical" evidence="9">
    <location>
        <begin position="410"/>
        <end position="428"/>
    </location>
</feature>
<feature type="transmembrane region" description="Helical" evidence="9">
    <location>
        <begin position="316"/>
        <end position="333"/>
    </location>
</feature>
<feature type="transmembrane region" description="Helical" evidence="9">
    <location>
        <begin position="282"/>
        <end position="304"/>
    </location>
</feature>
<dbReference type="Proteomes" id="UP000199527">
    <property type="component" value="Unassembled WGS sequence"/>
</dbReference>
<evidence type="ECO:0000313" key="10">
    <source>
        <dbReference type="EMBL" id="SDI57789.1"/>
    </source>
</evidence>
<evidence type="ECO:0000256" key="7">
    <source>
        <dbReference type="ARBA" id="ARBA00023136"/>
    </source>
</evidence>
<dbReference type="Pfam" id="PF00860">
    <property type="entry name" value="Xan_ur_permease"/>
    <property type="match status" value="1"/>
</dbReference>
<evidence type="ECO:0000256" key="1">
    <source>
        <dbReference type="ARBA" id="ARBA00004651"/>
    </source>
</evidence>
<evidence type="ECO:0000256" key="5">
    <source>
        <dbReference type="ARBA" id="ARBA00022692"/>
    </source>
</evidence>
<reference evidence="11" key="1">
    <citation type="submission" date="2016-10" db="EMBL/GenBank/DDBJ databases">
        <authorList>
            <person name="Varghese N."/>
            <person name="Submissions S."/>
        </authorList>
    </citation>
    <scope>NUCLEOTIDE SEQUENCE [LARGE SCALE GENOMIC DNA]</scope>
    <source>
        <strain evidence="11">DSM 23317</strain>
    </source>
</reference>
<accession>A0A1G8LQ08</accession>
<sequence>MLEKLFKLKANGTSARQEVIAGLTTFLAMAYIIFVNPSMLAIAGMDQGAVFVATCLAAAIGCFIMGFVANYPIALAPGMGLNAFFTFVVVGQMGYSWQTALGAVFLSGLCFLLLSVIKVREWIVNAIPMSLRLGIAAGIGLFLAFIGLQSAGIIVDNPATLVSLGDVTRFESIMAMLSFLLVITLVHFRLKAAVLISILAVTVLALVFGKQEFTGIMSPPPSIMPTLMQMDLAGAMEVGMLSVVFAFLFVDLFDTSGTLIAVAQRGNMLDDQGKLPRLSKALFADSSATIAGAMLGTSTTTSYVESTAGVASGGRTGLTAVVVGLLFCACLLFSPLAGMVPAYATTGALLYVAILMMSGLVGVDWEDLTEAAPVVLTTLVMLLSYSISHGIAVGFISYAALKLMTGRFRALNPAVAVLAIAFILKYAFL</sequence>
<dbReference type="InterPro" id="IPR045018">
    <property type="entry name" value="Azg-like"/>
</dbReference>
<dbReference type="OrthoDB" id="9808458at2"/>
<feature type="transmembrane region" description="Helical" evidence="9">
    <location>
        <begin position="167"/>
        <end position="185"/>
    </location>
</feature>
<feature type="transmembrane region" description="Helical" evidence="9">
    <location>
        <begin position="238"/>
        <end position="262"/>
    </location>
</feature>
<comment type="subcellular location">
    <subcellularLocation>
        <location evidence="1 8">Cell membrane</location>
        <topology evidence="1 8">Multi-pass membrane protein</topology>
    </subcellularLocation>
</comment>
<dbReference type="EMBL" id="FNEM01000002">
    <property type="protein sequence ID" value="SDI57789.1"/>
    <property type="molecule type" value="Genomic_DNA"/>
</dbReference>
<feature type="transmembrane region" description="Helical" evidence="9">
    <location>
        <begin position="131"/>
        <end position="155"/>
    </location>
</feature>
<protein>
    <submittedName>
        <fullName evidence="10">Putative MFS transporter, AGZA family, xanthine/uracil permease</fullName>
    </submittedName>
</protein>
<evidence type="ECO:0000256" key="8">
    <source>
        <dbReference type="PIRNR" id="PIRNR005353"/>
    </source>
</evidence>
<evidence type="ECO:0000256" key="6">
    <source>
        <dbReference type="ARBA" id="ARBA00022989"/>
    </source>
</evidence>
<name>A0A1G8LQ08_9GAMM</name>
<dbReference type="PIRSF" id="PIRSF005353">
    <property type="entry name" value="PbuG"/>
    <property type="match status" value="1"/>
</dbReference>
<evidence type="ECO:0000256" key="3">
    <source>
        <dbReference type="ARBA" id="ARBA00022448"/>
    </source>
</evidence>
<feature type="transmembrane region" description="Helical" evidence="9">
    <location>
        <begin position="101"/>
        <end position="119"/>
    </location>
</feature>
<dbReference type="PANTHER" id="PTHR43337">
    <property type="entry name" value="XANTHINE/URACIL PERMEASE C887.17-RELATED"/>
    <property type="match status" value="1"/>
</dbReference>